<dbReference type="EMBL" id="JAYWTM010000001">
    <property type="protein sequence ID" value="MEC5341402.1"/>
    <property type="molecule type" value="Genomic_DNA"/>
</dbReference>
<name>A0ABU6JLT9_9GAMM</name>
<dbReference type="PANTHER" id="PTHR33840:SF1">
    <property type="entry name" value="TLE1 PHOSPHOLIPASE DOMAIN-CONTAINING PROTEIN"/>
    <property type="match status" value="1"/>
</dbReference>
<comment type="caution">
    <text evidence="2">The sequence shown here is derived from an EMBL/GenBank/DDBJ whole genome shotgun (WGS) entry which is preliminary data.</text>
</comment>
<dbReference type="Proteomes" id="UP001309705">
    <property type="component" value="Unassembled WGS sequence"/>
</dbReference>
<protein>
    <submittedName>
        <fullName evidence="2">DUF2235 domain-containing protein</fullName>
    </submittedName>
</protein>
<proteinExistence type="predicted"/>
<gene>
    <name evidence="2" type="ORF">VSX58_02085</name>
</gene>
<dbReference type="InterPro" id="IPR018712">
    <property type="entry name" value="Tle1-like_cat"/>
</dbReference>
<evidence type="ECO:0000313" key="2">
    <source>
        <dbReference type="EMBL" id="MEC5341402.1"/>
    </source>
</evidence>
<evidence type="ECO:0000313" key="3">
    <source>
        <dbReference type="Proteomes" id="UP001309705"/>
    </source>
</evidence>
<dbReference type="RefSeq" id="WP_327616591.1">
    <property type="nucleotide sequence ID" value="NZ_JAYWTM010000001.1"/>
</dbReference>
<accession>A0ABU6JLT9</accession>
<reference evidence="2 3" key="1">
    <citation type="journal article" date="2017" name="Int. J. Syst. Evol. Microbiol.">
        <title>Brenneria populi subsp. brevivirga subsp. nov. isolated from symptomatic bark of Populus x euramericana canker, and description of Brenneria populi subsp. populi subsp. nov.</title>
        <authorList>
            <person name="Zheng M.H."/>
            <person name="Piao C.G."/>
            <person name="Xue H."/>
            <person name="Guo M.W."/>
            <person name="Li Y."/>
        </authorList>
    </citation>
    <scope>NUCLEOTIDE SEQUENCE [LARGE SCALE GENOMIC DNA]</scope>
    <source>
        <strain evidence="2 3">D9-5</strain>
    </source>
</reference>
<sequence>MEKNDDKADPSITGASYQRYEVIGDCTHQTSVECKGKIVRIRKVPIRGVTLTVGVFFDGTGNNQANSLDLKLAFAHCSNLVGEERAKACERYESLSRESLANSSYRGGLTNISRLYQLYQINDELGGEETEVQVKAYIPGIGTADGEHDSLFGMALGSSLIKQFQGVVTKTDEALNKIIAALTNFIKLNRDQIAIAKVQFDVFGFSRGAASARHFANRVMNQDPAIAEAINRGLYSAGHHGKLAGEVRFLGLFDTVAAIGSLLNFYDIHGRSNPGINLELRPSVAQKVFQIRAMHECRYNFSLNSIQGMWPELALPGVHSDIGGGYNAPDSILTEDEDNLLTMPDFEVVNDGTPETSTAVYRKAEAMREKLYCVPALKYMLPHGKVETRAISWPVMNHDKARAHIFEKKVGAAVFLKRQRVPNAWEKVSMRVMLDAAQEAGAIFSPILSGDDEQKLPSELLPLCEKALAQGRAVRRGRDPAPFTEDEMHIIGRYMHCSANWNIDSDRGLWVDPSNGEIFLRHNYAPTQEKAFVWANAPCDGWVRTVWYMDDQQQWEARRRVNADALERVF</sequence>
<organism evidence="2 3">
    <name type="scientific">Brenneria populi</name>
    <dbReference type="NCBI Taxonomy" id="1505588"/>
    <lineage>
        <taxon>Bacteria</taxon>
        <taxon>Pseudomonadati</taxon>
        <taxon>Pseudomonadota</taxon>
        <taxon>Gammaproteobacteria</taxon>
        <taxon>Enterobacterales</taxon>
        <taxon>Pectobacteriaceae</taxon>
        <taxon>Brenneria</taxon>
    </lineage>
</organism>
<dbReference type="PANTHER" id="PTHR33840">
    <property type="match status" value="1"/>
</dbReference>
<keyword evidence="3" id="KW-1185">Reference proteome</keyword>
<feature type="domain" description="T6SS Phospholipase effector Tle1-like catalytic" evidence="1">
    <location>
        <begin position="245"/>
        <end position="330"/>
    </location>
</feature>
<dbReference type="Pfam" id="PF09994">
    <property type="entry name" value="T6SS_Tle1-like_cat"/>
    <property type="match status" value="1"/>
</dbReference>
<evidence type="ECO:0000259" key="1">
    <source>
        <dbReference type="Pfam" id="PF09994"/>
    </source>
</evidence>